<evidence type="ECO:0000313" key="3">
    <source>
        <dbReference type="EMBL" id="WWX26090.1"/>
    </source>
</evidence>
<reference evidence="3 4" key="1">
    <citation type="submission" date="2024-03" db="EMBL/GenBank/DDBJ databases">
        <title>A Dehalogenimonas Isolated from Estuarine Sediments Dihaloeliminates Chlorinated Alkanes.</title>
        <authorList>
            <person name="Yang Y."/>
            <person name="Wang H."/>
        </authorList>
    </citation>
    <scope>NUCLEOTIDE SEQUENCE [LARGE SCALE GENOMIC DNA]</scope>
    <source>
        <strain evidence="3 4">W</strain>
    </source>
</reference>
<feature type="transmembrane region" description="Helical" evidence="2">
    <location>
        <begin position="6"/>
        <end position="29"/>
    </location>
</feature>
<organism evidence="3 4">
    <name type="scientific">Candidatus Dehalogenimonas loeffleri</name>
    <dbReference type="NCBI Taxonomy" id="3127115"/>
    <lineage>
        <taxon>Bacteria</taxon>
        <taxon>Bacillati</taxon>
        <taxon>Chloroflexota</taxon>
        <taxon>Dehalococcoidia</taxon>
        <taxon>Dehalococcoidales</taxon>
        <taxon>Dehalococcoidaceae</taxon>
        <taxon>Dehalogenimonas</taxon>
    </lineage>
</organism>
<evidence type="ECO:0000256" key="2">
    <source>
        <dbReference type="SAM" id="Phobius"/>
    </source>
</evidence>
<dbReference type="EMBL" id="CP146612">
    <property type="protein sequence ID" value="WWX26090.1"/>
    <property type="molecule type" value="Genomic_DNA"/>
</dbReference>
<evidence type="ECO:0008006" key="5">
    <source>
        <dbReference type="Google" id="ProtNLM"/>
    </source>
</evidence>
<accession>A0ABZ2J5F2</accession>
<dbReference type="RefSeq" id="WP_338738909.1">
    <property type="nucleotide sequence ID" value="NZ_CP146612.1"/>
</dbReference>
<keyword evidence="2" id="KW-1133">Transmembrane helix</keyword>
<keyword evidence="2" id="KW-0812">Transmembrane</keyword>
<name>A0ABZ2J5F2_9CHLR</name>
<proteinExistence type="predicted"/>
<sequence length="64" mass="7776">MTFGFMEFIIIFINILLWLVPIAIVVILVRNYLLKRRREENRELREEIDALKDQVSSLEQKRKD</sequence>
<keyword evidence="4" id="KW-1185">Reference proteome</keyword>
<evidence type="ECO:0000313" key="4">
    <source>
        <dbReference type="Proteomes" id="UP001375370"/>
    </source>
</evidence>
<feature type="coiled-coil region" evidence="1">
    <location>
        <begin position="34"/>
        <end position="61"/>
    </location>
</feature>
<gene>
    <name evidence="3" type="ORF">V8247_03745</name>
</gene>
<dbReference type="Proteomes" id="UP001375370">
    <property type="component" value="Chromosome"/>
</dbReference>
<protein>
    <recommendedName>
        <fullName evidence="5">DUF4083 domain-containing protein</fullName>
    </recommendedName>
</protein>
<keyword evidence="1" id="KW-0175">Coiled coil</keyword>
<keyword evidence="2" id="KW-0472">Membrane</keyword>
<evidence type="ECO:0000256" key="1">
    <source>
        <dbReference type="SAM" id="Coils"/>
    </source>
</evidence>